<protein>
    <submittedName>
        <fullName evidence="1">Uncharacterized protein</fullName>
    </submittedName>
</protein>
<name>A0ACC2U876_9FUNG</name>
<dbReference type="Proteomes" id="UP001165960">
    <property type="component" value="Unassembled WGS sequence"/>
</dbReference>
<proteinExistence type="predicted"/>
<evidence type="ECO:0000313" key="1">
    <source>
        <dbReference type="EMBL" id="KAJ9082622.1"/>
    </source>
</evidence>
<dbReference type="EMBL" id="QTSX02001426">
    <property type="protein sequence ID" value="KAJ9082622.1"/>
    <property type="molecule type" value="Genomic_DNA"/>
</dbReference>
<gene>
    <name evidence="1" type="ORF">DSO57_1002568</name>
</gene>
<evidence type="ECO:0000313" key="2">
    <source>
        <dbReference type="Proteomes" id="UP001165960"/>
    </source>
</evidence>
<sequence>MDKSTFGVEASIFFYYHLLKGMHFSWKKLRISPYNRNSPTNIETRKNYTEAYTALKAKGIVKFYYIDKSAFALSMHNAYGYVSKGSNDRMAWRAAVRATAYSIVALLNPKGVELYQMILGFHNSRTFLSFLQLVQEHLRRTSPGFTNIIVLDNFGLHKVVDIIKEFPMIDTNSCQGSTHWEVYLQLNEGELPS</sequence>
<organism evidence="1 2">
    <name type="scientific">Entomophthora muscae</name>
    <dbReference type="NCBI Taxonomy" id="34485"/>
    <lineage>
        <taxon>Eukaryota</taxon>
        <taxon>Fungi</taxon>
        <taxon>Fungi incertae sedis</taxon>
        <taxon>Zoopagomycota</taxon>
        <taxon>Entomophthoromycotina</taxon>
        <taxon>Entomophthoromycetes</taxon>
        <taxon>Entomophthorales</taxon>
        <taxon>Entomophthoraceae</taxon>
        <taxon>Entomophthora</taxon>
    </lineage>
</organism>
<reference evidence="1" key="1">
    <citation type="submission" date="2022-04" db="EMBL/GenBank/DDBJ databases">
        <title>Genome of the entomopathogenic fungus Entomophthora muscae.</title>
        <authorList>
            <person name="Elya C."/>
            <person name="Lovett B.R."/>
            <person name="Lee E."/>
            <person name="Macias A.M."/>
            <person name="Hajek A.E."/>
            <person name="De Bivort B.L."/>
            <person name="Kasson M.T."/>
            <person name="De Fine Licht H.H."/>
            <person name="Stajich J.E."/>
        </authorList>
    </citation>
    <scope>NUCLEOTIDE SEQUENCE</scope>
    <source>
        <strain evidence="1">Berkeley</strain>
    </source>
</reference>
<keyword evidence="2" id="KW-1185">Reference proteome</keyword>
<comment type="caution">
    <text evidence="1">The sequence shown here is derived from an EMBL/GenBank/DDBJ whole genome shotgun (WGS) entry which is preliminary data.</text>
</comment>
<accession>A0ACC2U876</accession>